<dbReference type="Proteomes" id="UP000217758">
    <property type="component" value="Chromosome"/>
</dbReference>
<protein>
    <submittedName>
        <fullName evidence="2">Transcriptional regulator</fullName>
    </submittedName>
</protein>
<dbReference type="AlphaFoldDB" id="A0A1L7LGK5"/>
<organism evidence="2 3">
    <name type="scientific">Streptococcus troglodytae</name>
    <dbReference type="NCBI Taxonomy" id="1111760"/>
    <lineage>
        <taxon>Bacteria</taxon>
        <taxon>Bacillati</taxon>
        <taxon>Bacillota</taxon>
        <taxon>Bacilli</taxon>
        <taxon>Lactobacillales</taxon>
        <taxon>Streptococcaceae</taxon>
        <taxon>Streptococcus</taxon>
    </lineage>
</organism>
<dbReference type="CDD" id="cd00093">
    <property type="entry name" value="HTH_XRE"/>
    <property type="match status" value="1"/>
</dbReference>
<dbReference type="SUPFAM" id="SSF47413">
    <property type="entry name" value="lambda repressor-like DNA-binding domains"/>
    <property type="match status" value="1"/>
</dbReference>
<dbReference type="RefSeq" id="WP_128832666.1">
    <property type="nucleotide sequence ID" value="NZ_AP014612.1"/>
</dbReference>
<gene>
    <name evidence="2" type="ORF">SRT_00660</name>
</gene>
<dbReference type="PROSITE" id="PS50943">
    <property type="entry name" value="HTH_CROC1"/>
    <property type="match status" value="1"/>
</dbReference>
<evidence type="ECO:0000259" key="1">
    <source>
        <dbReference type="PROSITE" id="PS50943"/>
    </source>
</evidence>
<dbReference type="PANTHER" id="PTHR37038">
    <property type="entry name" value="TRANSCRIPTIONAL REGULATOR-RELATED"/>
    <property type="match status" value="1"/>
</dbReference>
<keyword evidence="3" id="KW-1185">Reference proteome</keyword>
<dbReference type="Pfam" id="PF18710">
    <property type="entry name" value="ComR_TPR"/>
    <property type="match status" value="1"/>
</dbReference>
<dbReference type="Gene3D" id="1.10.260.40">
    <property type="entry name" value="lambda repressor-like DNA-binding domains"/>
    <property type="match status" value="1"/>
</dbReference>
<sequence length="304" mass="35304">MLKDFGKKIKSLRLEKGLTKEAVCRDESQLSIRQLTRIESGQSTPTLNKAVYIAGRLGVTLGYLTDGENVELPSRYKELKYLLLRTPTYGDQQRLAEKETYFDEIFSQFYDDLPEEEQLIIDGLQSKLDIHFSDNIDFGVGILNDYFDQILRKTNYQVNDLILIDLYFSCLTVSGLDSAIFDSKKYNQLLETLLKQVHCLPLEDLFVLNNVLLNNFGLLLELKKYDFVKQLIAVSNEIMARTYDFQKKPIVNLLTWKHYLFVEKDYAQAKKSYDAAILFAQLTENINLRENLEKEWQKDSQNGT</sequence>
<dbReference type="KEGG" id="strg:SRT_00660"/>
<dbReference type="EMBL" id="AP014612">
    <property type="protein sequence ID" value="BAQ23327.1"/>
    <property type="molecule type" value="Genomic_DNA"/>
</dbReference>
<dbReference type="PANTHER" id="PTHR37038:SF14">
    <property type="entry name" value="TRANSCRIPTIONAL ACTIVATOR"/>
    <property type="match status" value="1"/>
</dbReference>
<dbReference type="InterPro" id="IPR001387">
    <property type="entry name" value="Cro/C1-type_HTH"/>
</dbReference>
<dbReference type="InterPro" id="IPR053163">
    <property type="entry name" value="HTH-type_regulator_Rgg"/>
</dbReference>
<dbReference type="SMART" id="SM00530">
    <property type="entry name" value="HTH_XRE"/>
    <property type="match status" value="1"/>
</dbReference>
<accession>A0A1L7LGK5</accession>
<feature type="domain" description="HTH cro/C1-type" evidence="1">
    <location>
        <begin position="9"/>
        <end position="64"/>
    </location>
</feature>
<dbReference type="InterPro" id="IPR040799">
    <property type="entry name" value="ComR_TPR"/>
</dbReference>
<dbReference type="Pfam" id="PF01381">
    <property type="entry name" value="HTH_3"/>
    <property type="match status" value="1"/>
</dbReference>
<reference evidence="2 3" key="1">
    <citation type="journal article" date="2016" name="Microbiol. Immunol.">
        <title>Complete genome sequence of Streptococcus troglodytae TKU31 isolated from the oral cavity of a chimpanzee (Pan troglodytes).</title>
        <authorList>
            <person name="Okamoto M."/>
            <person name="Naito M."/>
            <person name="Miyanohara M."/>
            <person name="Imai S."/>
            <person name="Nomura Y."/>
            <person name="Saito W."/>
            <person name="Momoi Y."/>
            <person name="Takada K."/>
            <person name="Miyabe-Nishiwaki T."/>
            <person name="Tomonaga M."/>
            <person name="Hanada N."/>
        </authorList>
    </citation>
    <scope>NUCLEOTIDE SEQUENCE [LARGE SCALE GENOMIC DNA]</scope>
    <source>
        <strain evidence="3">TKU 31</strain>
    </source>
</reference>
<evidence type="ECO:0000313" key="2">
    <source>
        <dbReference type="EMBL" id="BAQ23327.1"/>
    </source>
</evidence>
<name>A0A1L7LGK5_9STRE</name>
<evidence type="ECO:0000313" key="3">
    <source>
        <dbReference type="Proteomes" id="UP000217758"/>
    </source>
</evidence>
<dbReference type="InterPro" id="IPR010982">
    <property type="entry name" value="Lambda_DNA-bd_dom_sf"/>
</dbReference>
<proteinExistence type="predicted"/>
<dbReference type="GO" id="GO:0003677">
    <property type="term" value="F:DNA binding"/>
    <property type="evidence" value="ECO:0007669"/>
    <property type="project" value="InterPro"/>
</dbReference>